<dbReference type="GO" id="GO:0007015">
    <property type="term" value="P:actin filament organization"/>
    <property type="evidence" value="ECO:0007669"/>
    <property type="project" value="TreeGrafter"/>
</dbReference>
<keyword evidence="2 6" id="KW-0067">ATP-binding</keyword>
<dbReference type="PANTHER" id="PTHR13140:SF706">
    <property type="entry name" value="DILUTE CLASS UNCONVENTIONAL MYOSIN, ISOFORM C"/>
    <property type="match status" value="1"/>
</dbReference>
<evidence type="ECO:0000256" key="4">
    <source>
        <dbReference type="ARBA" id="ARBA00023175"/>
    </source>
</evidence>
<dbReference type="GO" id="GO:0005737">
    <property type="term" value="C:cytoplasm"/>
    <property type="evidence" value="ECO:0007669"/>
    <property type="project" value="TreeGrafter"/>
</dbReference>
<evidence type="ECO:0000313" key="10">
    <source>
        <dbReference type="Proteomes" id="UP000285430"/>
    </source>
</evidence>
<name>A0A3R7AY30_APHAT</name>
<dbReference type="Proteomes" id="UP000285712">
    <property type="component" value="Unassembled WGS sequence"/>
</dbReference>
<protein>
    <recommendedName>
        <fullName evidence="7">Myosin motor domain-containing protein</fullName>
    </recommendedName>
</protein>
<dbReference type="VEuPathDB" id="FungiDB:H257_11757"/>
<gene>
    <name evidence="8" type="ORF">DYB35_001365</name>
    <name evidence="9" type="ORF">DYB37_001968</name>
</gene>
<evidence type="ECO:0000259" key="7">
    <source>
        <dbReference type="PROSITE" id="PS51456"/>
    </source>
</evidence>
<dbReference type="GO" id="GO:0005524">
    <property type="term" value="F:ATP binding"/>
    <property type="evidence" value="ECO:0007669"/>
    <property type="project" value="UniProtKB-UniRule"/>
</dbReference>
<reference evidence="10 11" key="1">
    <citation type="submission" date="2018-08" db="EMBL/GenBank/DDBJ databases">
        <title>Aphanomyces genome sequencing and annotation.</title>
        <authorList>
            <person name="Minardi D."/>
            <person name="Oidtmann B."/>
            <person name="Van Der Giezen M."/>
            <person name="Studholme D.J."/>
        </authorList>
    </citation>
    <scope>NUCLEOTIDE SEQUENCE [LARGE SCALE GENOMIC DNA]</scope>
    <source>
        <strain evidence="9 10">Da</strain>
        <strain evidence="8 11">Sv</strain>
    </source>
</reference>
<dbReference type="Gene3D" id="3.40.850.10">
    <property type="entry name" value="Kinesin motor domain"/>
    <property type="match status" value="2"/>
</dbReference>
<dbReference type="SMART" id="SM00242">
    <property type="entry name" value="MYSc"/>
    <property type="match status" value="1"/>
</dbReference>
<dbReference type="InterPro" id="IPR036961">
    <property type="entry name" value="Kinesin_motor_dom_sf"/>
</dbReference>
<keyword evidence="3 6" id="KW-0518">Myosin</keyword>
<evidence type="ECO:0000256" key="2">
    <source>
        <dbReference type="ARBA" id="ARBA00022840"/>
    </source>
</evidence>
<evidence type="ECO:0000256" key="3">
    <source>
        <dbReference type="ARBA" id="ARBA00023123"/>
    </source>
</evidence>
<evidence type="ECO:0000256" key="6">
    <source>
        <dbReference type="PROSITE-ProRule" id="PRU00782"/>
    </source>
</evidence>
<evidence type="ECO:0000313" key="9">
    <source>
        <dbReference type="EMBL" id="RHZ19475.1"/>
    </source>
</evidence>
<dbReference type="PROSITE" id="PS51456">
    <property type="entry name" value="MYOSIN_MOTOR"/>
    <property type="match status" value="1"/>
</dbReference>
<dbReference type="GO" id="GO:0016459">
    <property type="term" value="C:myosin complex"/>
    <property type="evidence" value="ECO:0007669"/>
    <property type="project" value="UniProtKB-KW"/>
</dbReference>
<evidence type="ECO:0000256" key="1">
    <source>
        <dbReference type="ARBA" id="ARBA00022741"/>
    </source>
</evidence>
<keyword evidence="1 6" id="KW-0547">Nucleotide-binding</keyword>
<dbReference type="InterPro" id="IPR027417">
    <property type="entry name" value="P-loop_NTPase"/>
</dbReference>
<dbReference type="Pfam" id="PF00063">
    <property type="entry name" value="Myosin_head"/>
    <property type="match status" value="1"/>
</dbReference>
<comment type="similarity">
    <text evidence="6">Belongs to the TRAFAC class myosin-kinesin ATPase superfamily. Myosin family.</text>
</comment>
<comment type="caution">
    <text evidence="6">Lacks conserved residue(s) required for the propagation of feature annotation.</text>
</comment>
<dbReference type="EMBL" id="QUTH01003425">
    <property type="protein sequence ID" value="RHZ19475.1"/>
    <property type="molecule type" value="Genomic_DNA"/>
</dbReference>
<dbReference type="PANTHER" id="PTHR13140">
    <property type="entry name" value="MYOSIN"/>
    <property type="match status" value="1"/>
</dbReference>
<dbReference type="GO" id="GO:0000146">
    <property type="term" value="F:microfilament motor activity"/>
    <property type="evidence" value="ECO:0007669"/>
    <property type="project" value="TreeGrafter"/>
</dbReference>
<feature type="domain" description="Myosin motor" evidence="7">
    <location>
        <begin position="20"/>
        <end position="303"/>
    </location>
</feature>
<evidence type="ECO:0000313" key="8">
    <source>
        <dbReference type="EMBL" id="RHY91972.1"/>
    </source>
</evidence>
<dbReference type="Gene3D" id="1.20.58.530">
    <property type="match status" value="1"/>
</dbReference>
<dbReference type="GO" id="GO:0016020">
    <property type="term" value="C:membrane"/>
    <property type="evidence" value="ECO:0007669"/>
    <property type="project" value="TreeGrafter"/>
</dbReference>
<organism evidence="8 11">
    <name type="scientific">Aphanomyces astaci</name>
    <name type="common">Crayfish plague agent</name>
    <dbReference type="NCBI Taxonomy" id="112090"/>
    <lineage>
        <taxon>Eukaryota</taxon>
        <taxon>Sar</taxon>
        <taxon>Stramenopiles</taxon>
        <taxon>Oomycota</taxon>
        <taxon>Saprolegniomycetes</taxon>
        <taxon>Saprolegniales</taxon>
        <taxon>Verrucalvaceae</taxon>
        <taxon>Aphanomyces</taxon>
    </lineage>
</organism>
<evidence type="ECO:0000313" key="11">
    <source>
        <dbReference type="Proteomes" id="UP000285712"/>
    </source>
</evidence>
<dbReference type="InterPro" id="IPR001609">
    <property type="entry name" value="Myosin_head_motor_dom-like"/>
</dbReference>
<keyword evidence="5 6" id="KW-0009">Actin-binding</keyword>
<sequence>MNLELSRDRVWPREEDEPDNGVDNLVNLTYINNPCILHALHTRFMANNMFTHVDNILLALNPWGMSKGQCDVTTQNYEPLRAMLKGALSKMAPAVAGGGTYHHSVLLLGDSGSGKSYIANAILRSSRFGRVVKVGLDSQNALVAATIQCFQVESSRITGFHTLTKSGNTTAFHVLHLLHQTHRKQDEQFVEQHSNNNDTLGQLKVWMLNQAEEWVGVPVGTLCDNFKPTTGASLLEVCHVLYIRVVGYVLKSINTVLEIDNQLTVKSIDIVDMPGFEALSSTHSFDSFCINYADEKLTQFFTQKLTARFHHIQSPYFKPSSELPYSFVIQHTSADVEYSAADFYQAYHAATSLPSEWARAFKLSIDPIIVAIVCPGDVTSKDLSQSQQQLQVHLPFSYG</sequence>
<dbReference type="AlphaFoldDB" id="A0A3R7AY30"/>
<dbReference type="InterPro" id="IPR025662">
    <property type="entry name" value="Sigma_54_int_dom_ATP-bd_1"/>
</dbReference>
<keyword evidence="4 6" id="KW-0505">Motor protein</keyword>
<dbReference type="SUPFAM" id="SSF52540">
    <property type="entry name" value="P-loop containing nucleoside triphosphate hydrolases"/>
    <property type="match status" value="1"/>
</dbReference>
<dbReference type="GO" id="GO:0051015">
    <property type="term" value="F:actin filament binding"/>
    <property type="evidence" value="ECO:0007669"/>
    <property type="project" value="TreeGrafter"/>
</dbReference>
<comment type="caution">
    <text evidence="8">The sequence shown here is derived from an EMBL/GenBank/DDBJ whole genome shotgun (WGS) entry which is preliminary data.</text>
</comment>
<dbReference type="EMBL" id="QUTG01003341">
    <property type="protein sequence ID" value="RHY91972.1"/>
    <property type="molecule type" value="Genomic_DNA"/>
</dbReference>
<proteinExistence type="inferred from homology"/>
<evidence type="ECO:0000256" key="5">
    <source>
        <dbReference type="ARBA" id="ARBA00023203"/>
    </source>
</evidence>
<feature type="binding site" evidence="6">
    <location>
        <begin position="109"/>
        <end position="116"/>
    </location>
    <ligand>
        <name>ATP</name>
        <dbReference type="ChEBI" id="CHEBI:30616"/>
    </ligand>
</feature>
<accession>A0A3R7AY30</accession>
<dbReference type="PROSITE" id="PS00675">
    <property type="entry name" value="SIGMA54_INTERACT_1"/>
    <property type="match status" value="1"/>
</dbReference>
<dbReference type="Proteomes" id="UP000285430">
    <property type="component" value="Unassembled WGS sequence"/>
</dbReference>